<sequence>MVVGRARGRASRQTAQLDEHDLRFEQPRQDCLVVAISEGDSFFHGRWLSITRPTSAWRRRGARAGAESKRVENPVSVMQMALGWLMAGLACIGLFQGNRLWSSVHGDAGCDWRDDEMDEEKGSECRRRVSPLGNCGSGARVGMEGGSLIWSMGEETW</sequence>
<name>A0ABR1XET7_9PEZI</name>
<evidence type="ECO:0000313" key="2">
    <source>
        <dbReference type="Proteomes" id="UP001456524"/>
    </source>
</evidence>
<comment type="caution">
    <text evidence="1">The sequence shown here is derived from an EMBL/GenBank/DDBJ whole genome shotgun (WGS) entry which is preliminary data.</text>
</comment>
<keyword evidence="2" id="KW-1185">Reference proteome</keyword>
<reference evidence="1 2" key="1">
    <citation type="journal article" date="2022" name="G3 (Bethesda)">
        <title>Enemy or ally: a genomic approach to elucidate the lifestyle of Phyllosticta citrichinaensis.</title>
        <authorList>
            <person name="Buijs V.A."/>
            <person name="Groenewald J.Z."/>
            <person name="Haridas S."/>
            <person name="LaButti K.M."/>
            <person name="Lipzen A."/>
            <person name="Martin F.M."/>
            <person name="Barry K."/>
            <person name="Grigoriev I.V."/>
            <person name="Crous P.W."/>
            <person name="Seidl M.F."/>
        </authorList>
    </citation>
    <scope>NUCLEOTIDE SEQUENCE [LARGE SCALE GENOMIC DNA]</scope>
    <source>
        <strain evidence="1 2">CBS 129764</strain>
    </source>
</reference>
<gene>
    <name evidence="1" type="ORF">IWX90DRAFT_134308</name>
</gene>
<evidence type="ECO:0000313" key="1">
    <source>
        <dbReference type="EMBL" id="KAK8151052.1"/>
    </source>
</evidence>
<dbReference type="EMBL" id="JBBWUH010000020">
    <property type="protein sequence ID" value="KAK8151052.1"/>
    <property type="molecule type" value="Genomic_DNA"/>
</dbReference>
<proteinExistence type="predicted"/>
<accession>A0ABR1XET7</accession>
<organism evidence="1 2">
    <name type="scientific">Phyllosticta citrichinensis</name>
    <dbReference type="NCBI Taxonomy" id="1130410"/>
    <lineage>
        <taxon>Eukaryota</taxon>
        <taxon>Fungi</taxon>
        <taxon>Dikarya</taxon>
        <taxon>Ascomycota</taxon>
        <taxon>Pezizomycotina</taxon>
        <taxon>Dothideomycetes</taxon>
        <taxon>Dothideomycetes incertae sedis</taxon>
        <taxon>Botryosphaeriales</taxon>
        <taxon>Phyllostictaceae</taxon>
        <taxon>Phyllosticta</taxon>
    </lineage>
</organism>
<dbReference type="Proteomes" id="UP001456524">
    <property type="component" value="Unassembled WGS sequence"/>
</dbReference>
<protein>
    <submittedName>
        <fullName evidence="1">Uncharacterized protein</fullName>
    </submittedName>
</protein>